<sequence>MPRCVRHTSPPARGHRTGAAPLVSVDAAHIVLLEDDPAQTLWVQQILGGARYRCSAVPSGESLLAAGLHRQCALLLVDWELPGMSGRDVVEYIRRDDLALPLMFVTSRSLEEDIISGLAAGADDYLVKPIRPTVLLARIAALLTRPPFPPPAGTPIEVDGYRLQPEQPYITLHGAAVDLDRVEYEVARLLLSNFGRIVPRATFEATIARYSPRPVGLESCLSALRSKLGFRPQNGLRISPVFSHGYRLEHFSA</sequence>
<name>A0ACD3SNF8_9BURK</name>
<gene>
    <name evidence="1" type="ORF">MW7_011115</name>
</gene>
<accession>A0ACD3SNF8</accession>
<proteinExistence type="predicted"/>
<dbReference type="Proteomes" id="UP000004277">
    <property type="component" value="Unassembled WGS sequence"/>
</dbReference>
<comment type="caution">
    <text evidence="1">The sequence shown here is derived from an EMBL/GenBank/DDBJ whole genome shotgun (WGS) entry which is preliminary data.</text>
</comment>
<dbReference type="EMBL" id="AKCV02000020">
    <property type="protein sequence ID" value="TMS57708.1"/>
    <property type="molecule type" value="Genomic_DNA"/>
</dbReference>
<organism evidence="1 2">
    <name type="scientific">Imbroritus primus</name>
    <dbReference type="NCBI Taxonomy" id="3058603"/>
    <lineage>
        <taxon>Bacteria</taxon>
        <taxon>Pseudomonadati</taxon>
        <taxon>Pseudomonadota</taxon>
        <taxon>Betaproteobacteria</taxon>
        <taxon>Burkholderiales</taxon>
        <taxon>Burkholderiaceae</taxon>
        <taxon>Imbroritus</taxon>
    </lineage>
</organism>
<keyword evidence="2" id="KW-1185">Reference proteome</keyword>
<evidence type="ECO:0000313" key="2">
    <source>
        <dbReference type="Proteomes" id="UP000004277"/>
    </source>
</evidence>
<protein>
    <submittedName>
        <fullName evidence="1">Response regulator transcription factor</fullName>
    </submittedName>
</protein>
<evidence type="ECO:0000313" key="1">
    <source>
        <dbReference type="EMBL" id="TMS57708.1"/>
    </source>
</evidence>
<reference evidence="1" key="1">
    <citation type="submission" date="2019-05" db="EMBL/GenBank/DDBJ databases">
        <title>Revised genome assembly of Burkholderiaceae (previously Ralstonia) sp. PBA.</title>
        <authorList>
            <person name="Gan H.M."/>
        </authorList>
    </citation>
    <scope>NUCLEOTIDE SEQUENCE</scope>
    <source>
        <strain evidence="1">PBA</strain>
    </source>
</reference>